<evidence type="ECO:0000313" key="8">
    <source>
        <dbReference type="Proteomes" id="UP000829685"/>
    </source>
</evidence>
<keyword evidence="2 5" id="KW-0349">Heme</keyword>
<gene>
    <name evidence="7" type="ORF">JX265_004421</name>
</gene>
<keyword evidence="3 5" id="KW-0479">Metal-binding</keyword>
<dbReference type="PROSITE" id="PS00086">
    <property type="entry name" value="CYTOCHROME_P450"/>
    <property type="match status" value="1"/>
</dbReference>
<dbReference type="InterPro" id="IPR050121">
    <property type="entry name" value="Cytochrome_P450_monoxygenase"/>
</dbReference>
<evidence type="ECO:0000256" key="4">
    <source>
        <dbReference type="ARBA" id="ARBA00023004"/>
    </source>
</evidence>
<sequence>MDSHHDASLIGTDGLIAILTIKNLLRLLGLWVVYRLALALYNISPFHPLYRFPGPRLAAASFIYEFWFDFVLLGRYSHEIKRIHDIYGPIVRINPEELHCNDPDFTEEIYPTTGRVRDKQQHYLNTVAGPLSQSSFATIDHETHRIRRSAVNRFFSRAQMLKLESEVHEFAQLLCDKLLHSNKAPIPMIEAYNCFTADTISQYAYGRPLGFLAQEDWLPNFKAAFDSFTSSSYFFRFFPPARNLVHLAPYLAKYGPAEVKLLMTEMTETIPGHIIRVAKDRGHGRIFSDLLDSSLPEEEKSIYRLSGEGFSLMAAGTETTATALTAITYYLLAAPEVAARLRQDLKDVDPKKLSWTTLEKYPYLWAVINEGLRLTYGLSPRSPRIARDEDLVYRKGQYQYIIPRGYAIGMSSVINHHNEEIFPDSEEYIPERWLDVNGQKKHGMEKYLMSFSKGSRQCLGMNLALCELYLVTAAVTLRVLPHMKLYKTTIDDVKYDHDLVTYQTKKGSKGIRVTIL</sequence>
<dbReference type="PANTHER" id="PTHR24305">
    <property type="entry name" value="CYTOCHROME P450"/>
    <property type="match status" value="1"/>
</dbReference>
<dbReference type="Gene3D" id="1.10.630.10">
    <property type="entry name" value="Cytochrome P450"/>
    <property type="match status" value="1"/>
</dbReference>
<name>A0A9P9WQW9_9PEZI</name>
<proteinExistence type="inferred from homology"/>
<dbReference type="InterPro" id="IPR002401">
    <property type="entry name" value="Cyt_P450_E_grp-I"/>
</dbReference>
<evidence type="ECO:0000256" key="5">
    <source>
        <dbReference type="PIRSR" id="PIRSR602401-1"/>
    </source>
</evidence>
<accession>A0A9P9WQW9</accession>
<dbReference type="EMBL" id="JAFIMR010000008">
    <property type="protein sequence ID" value="KAI1875363.1"/>
    <property type="molecule type" value="Genomic_DNA"/>
</dbReference>
<dbReference type="PANTHER" id="PTHR24305:SF147">
    <property type="entry name" value="P450, PUTATIVE (EUROFUNG)-RELATED"/>
    <property type="match status" value="1"/>
</dbReference>
<comment type="similarity">
    <text evidence="6">Belongs to the cytochrome P450 family.</text>
</comment>
<comment type="caution">
    <text evidence="7">The sequence shown here is derived from an EMBL/GenBank/DDBJ whole genome shotgun (WGS) entry which is preliminary data.</text>
</comment>
<dbReference type="InterPro" id="IPR001128">
    <property type="entry name" value="Cyt_P450"/>
</dbReference>
<dbReference type="CDD" id="cd11062">
    <property type="entry name" value="CYP58-like"/>
    <property type="match status" value="1"/>
</dbReference>
<dbReference type="InterPro" id="IPR017972">
    <property type="entry name" value="Cyt_P450_CS"/>
</dbReference>
<keyword evidence="6" id="KW-0560">Oxidoreductase</keyword>
<comment type="cofactor">
    <cofactor evidence="1 5">
        <name>heme</name>
        <dbReference type="ChEBI" id="CHEBI:30413"/>
    </cofactor>
</comment>
<dbReference type="PRINTS" id="PR00385">
    <property type="entry name" value="P450"/>
</dbReference>
<keyword evidence="8" id="KW-1185">Reference proteome</keyword>
<evidence type="ECO:0000256" key="1">
    <source>
        <dbReference type="ARBA" id="ARBA00001971"/>
    </source>
</evidence>
<dbReference type="GO" id="GO:0005506">
    <property type="term" value="F:iron ion binding"/>
    <property type="evidence" value="ECO:0007669"/>
    <property type="project" value="InterPro"/>
</dbReference>
<dbReference type="InterPro" id="IPR036396">
    <property type="entry name" value="Cyt_P450_sf"/>
</dbReference>
<evidence type="ECO:0000256" key="3">
    <source>
        <dbReference type="ARBA" id="ARBA00022723"/>
    </source>
</evidence>
<protein>
    <recommendedName>
        <fullName evidence="9">Trichodiene oxygenase</fullName>
    </recommendedName>
</protein>
<evidence type="ECO:0000313" key="7">
    <source>
        <dbReference type="EMBL" id="KAI1875363.1"/>
    </source>
</evidence>
<evidence type="ECO:0000256" key="2">
    <source>
        <dbReference type="ARBA" id="ARBA00022617"/>
    </source>
</evidence>
<evidence type="ECO:0000256" key="6">
    <source>
        <dbReference type="RuleBase" id="RU000461"/>
    </source>
</evidence>
<keyword evidence="6" id="KW-0503">Monooxygenase</keyword>
<dbReference type="GO" id="GO:0020037">
    <property type="term" value="F:heme binding"/>
    <property type="evidence" value="ECO:0007669"/>
    <property type="project" value="InterPro"/>
</dbReference>
<organism evidence="7 8">
    <name type="scientific">Neoarthrinium moseri</name>
    <dbReference type="NCBI Taxonomy" id="1658444"/>
    <lineage>
        <taxon>Eukaryota</taxon>
        <taxon>Fungi</taxon>
        <taxon>Dikarya</taxon>
        <taxon>Ascomycota</taxon>
        <taxon>Pezizomycotina</taxon>
        <taxon>Sordariomycetes</taxon>
        <taxon>Xylariomycetidae</taxon>
        <taxon>Amphisphaeriales</taxon>
        <taxon>Apiosporaceae</taxon>
        <taxon>Neoarthrinium</taxon>
    </lineage>
</organism>
<dbReference type="PRINTS" id="PR00463">
    <property type="entry name" value="EP450I"/>
</dbReference>
<reference evidence="7" key="1">
    <citation type="submission" date="2021-03" db="EMBL/GenBank/DDBJ databases">
        <title>Revisited historic fungal species revealed as producer of novel bioactive compounds through whole genome sequencing and comparative genomics.</title>
        <authorList>
            <person name="Vignolle G.A."/>
            <person name="Hochenegger N."/>
            <person name="Mach R.L."/>
            <person name="Mach-Aigner A.R."/>
            <person name="Javad Rahimi M."/>
            <person name="Salim K.A."/>
            <person name="Chan C.M."/>
            <person name="Lim L.B.L."/>
            <person name="Cai F."/>
            <person name="Druzhinina I.S."/>
            <person name="U'Ren J.M."/>
            <person name="Derntl C."/>
        </authorList>
    </citation>
    <scope>NUCLEOTIDE SEQUENCE</scope>
    <source>
        <strain evidence="7">TUCIM 5799</strain>
    </source>
</reference>
<feature type="binding site" description="axial binding residue" evidence="5">
    <location>
        <position position="458"/>
    </location>
    <ligand>
        <name>heme</name>
        <dbReference type="ChEBI" id="CHEBI:30413"/>
    </ligand>
    <ligandPart>
        <name>Fe</name>
        <dbReference type="ChEBI" id="CHEBI:18248"/>
    </ligandPart>
</feature>
<keyword evidence="4 5" id="KW-0408">Iron</keyword>
<dbReference type="AlphaFoldDB" id="A0A9P9WQW9"/>
<dbReference type="Proteomes" id="UP000829685">
    <property type="component" value="Unassembled WGS sequence"/>
</dbReference>
<evidence type="ECO:0008006" key="9">
    <source>
        <dbReference type="Google" id="ProtNLM"/>
    </source>
</evidence>
<dbReference type="GO" id="GO:0016705">
    <property type="term" value="F:oxidoreductase activity, acting on paired donors, with incorporation or reduction of molecular oxygen"/>
    <property type="evidence" value="ECO:0007669"/>
    <property type="project" value="InterPro"/>
</dbReference>
<dbReference type="Pfam" id="PF00067">
    <property type="entry name" value="p450"/>
    <property type="match status" value="1"/>
</dbReference>
<dbReference type="SUPFAM" id="SSF48264">
    <property type="entry name" value="Cytochrome P450"/>
    <property type="match status" value="1"/>
</dbReference>
<dbReference type="GO" id="GO:0004497">
    <property type="term" value="F:monooxygenase activity"/>
    <property type="evidence" value="ECO:0007669"/>
    <property type="project" value="UniProtKB-KW"/>
</dbReference>